<keyword evidence="8" id="KW-0238">DNA-binding</keyword>
<reference evidence="14 15" key="1">
    <citation type="journal article" date="2018" name="Gigascience">
        <title>Genomes of trombidid mites reveal novel predicted allergens and laterally-transferred genes associated with secondary metabolism.</title>
        <authorList>
            <person name="Dong X."/>
            <person name="Chaisiri K."/>
            <person name="Xia D."/>
            <person name="Armstrong S.D."/>
            <person name="Fang Y."/>
            <person name="Donnelly M.J."/>
            <person name="Kadowaki T."/>
            <person name="McGarry J.W."/>
            <person name="Darby A.C."/>
            <person name="Makepeace B.L."/>
        </authorList>
    </citation>
    <scope>NUCLEOTIDE SEQUENCE [LARGE SCALE GENOMIC DNA]</scope>
    <source>
        <strain evidence="14">UoL-WK</strain>
    </source>
</reference>
<evidence type="ECO:0000313" key="13">
    <source>
        <dbReference type="EMBL" id="RWS04726.1"/>
    </source>
</evidence>
<evidence type="ECO:0000256" key="6">
    <source>
        <dbReference type="ARBA" id="ARBA00022833"/>
    </source>
</evidence>
<dbReference type="PANTHER" id="PTHR13286">
    <property type="entry name" value="SAP30"/>
    <property type="match status" value="1"/>
</dbReference>
<evidence type="ECO:0000256" key="3">
    <source>
        <dbReference type="ARBA" id="ARBA00022491"/>
    </source>
</evidence>
<evidence type="ECO:0000256" key="7">
    <source>
        <dbReference type="ARBA" id="ARBA00023015"/>
    </source>
</evidence>
<keyword evidence="3" id="KW-0678">Repressor</keyword>
<dbReference type="OrthoDB" id="510958at2759"/>
<dbReference type="PANTHER" id="PTHR13286:SF6">
    <property type="entry name" value="HISTONE DEACETYLASE COMPLEX SUBUNIT SAP30L-RELATED"/>
    <property type="match status" value="1"/>
</dbReference>
<evidence type="ECO:0000259" key="11">
    <source>
        <dbReference type="Pfam" id="PF13866"/>
    </source>
</evidence>
<keyword evidence="4" id="KW-0479">Metal-binding</keyword>
<dbReference type="Gene3D" id="6.10.160.20">
    <property type="match status" value="1"/>
</dbReference>
<comment type="similarity">
    <text evidence="2">Belongs to the SAP30 family.</text>
</comment>
<keyword evidence="10" id="KW-0539">Nucleus</keyword>
<evidence type="ECO:0000256" key="4">
    <source>
        <dbReference type="ARBA" id="ARBA00022723"/>
    </source>
</evidence>
<accession>A0A3S3P4W9</accession>
<dbReference type="GO" id="GO:0003677">
    <property type="term" value="F:DNA binding"/>
    <property type="evidence" value="ECO:0007669"/>
    <property type="project" value="UniProtKB-KW"/>
</dbReference>
<feature type="domain" description="Histone deacetylase complex subunit SAP30 zinc-finger" evidence="11">
    <location>
        <begin position="51"/>
        <end position="123"/>
    </location>
</feature>
<dbReference type="InterPro" id="IPR025718">
    <property type="entry name" value="SAP30_Sin3-bd"/>
</dbReference>
<feature type="domain" description="Histone deacetylase complex subunit SAP30 Sin3 binding" evidence="12">
    <location>
        <begin position="151"/>
        <end position="203"/>
    </location>
</feature>
<keyword evidence="15" id="KW-1185">Reference proteome</keyword>
<evidence type="ECO:0000256" key="2">
    <source>
        <dbReference type="ARBA" id="ARBA00006283"/>
    </source>
</evidence>
<keyword evidence="6" id="KW-0862">Zinc</keyword>
<dbReference type="EMBL" id="NCKU01005311">
    <property type="protein sequence ID" value="RWS04726.1"/>
    <property type="molecule type" value="Genomic_DNA"/>
</dbReference>
<protein>
    <submittedName>
        <fullName evidence="14">Histone deacetylase complex subunit SAP30L-like protein</fullName>
    </submittedName>
</protein>
<dbReference type="InterPro" id="IPR025717">
    <property type="entry name" value="SAP30_zn-finger"/>
</dbReference>
<dbReference type="InterPro" id="IPR038291">
    <property type="entry name" value="SAP30_C_sf"/>
</dbReference>
<dbReference type="Gene3D" id="3.40.1800.30">
    <property type="match status" value="1"/>
</dbReference>
<keyword evidence="9" id="KW-0804">Transcription</keyword>
<sequence>MESKELIVGATNARPMHSLPNFVEDELRNNTGGFGGTGSAFSVTAPSAVTSNQLCCLIDENVRCSRVAGNASYSKRIQKTVQQKKLRLTIDNNARHHYICDYHKSIIQSVRMVGKRKRKDSCDEDNGANSNDGYSVYDYSPDLPQVDLSALQVNTLRRYKRHFRIQTRPGMNKSQLSETLMKHFRTQPVIEKEAITYFIYMVKCNRNKLDQMKGLGNNSSYISGSSCGLQSGSGSEQINN</sequence>
<evidence type="ECO:0000256" key="5">
    <source>
        <dbReference type="ARBA" id="ARBA00022771"/>
    </source>
</evidence>
<dbReference type="GO" id="GO:0003712">
    <property type="term" value="F:transcription coregulator activity"/>
    <property type="evidence" value="ECO:0007669"/>
    <property type="project" value="TreeGrafter"/>
</dbReference>
<dbReference type="EMBL" id="NCKU01004951">
    <property type="protein sequence ID" value="RWS05213.1"/>
    <property type="molecule type" value="Genomic_DNA"/>
</dbReference>
<keyword evidence="5" id="KW-0863">Zinc-finger</keyword>
<dbReference type="GO" id="GO:0008270">
    <property type="term" value="F:zinc ion binding"/>
    <property type="evidence" value="ECO:0007669"/>
    <property type="project" value="UniProtKB-KW"/>
</dbReference>
<dbReference type="Pfam" id="PF13867">
    <property type="entry name" value="SAP30_Sin3_bdg"/>
    <property type="match status" value="1"/>
</dbReference>
<evidence type="ECO:0000256" key="10">
    <source>
        <dbReference type="ARBA" id="ARBA00023242"/>
    </source>
</evidence>
<evidence type="ECO:0000259" key="12">
    <source>
        <dbReference type="Pfam" id="PF13867"/>
    </source>
</evidence>
<dbReference type="AlphaFoldDB" id="A0A3S3P4W9"/>
<reference evidence="14" key="2">
    <citation type="submission" date="2018-11" db="EMBL/GenBank/DDBJ databases">
        <title>Trombidioid mite genomics.</title>
        <authorList>
            <person name="Dong X."/>
        </authorList>
    </citation>
    <scope>NUCLEOTIDE SEQUENCE</scope>
    <source>
        <strain evidence="14">UoL-WK</strain>
    </source>
</reference>
<comment type="subcellular location">
    <subcellularLocation>
        <location evidence="1">Nucleus</location>
    </subcellularLocation>
</comment>
<dbReference type="STRING" id="1965070.A0A3S3P4W9"/>
<organism evidence="14 15">
    <name type="scientific">Dinothrombium tinctorium</name>
    <dbReference type="NCBI Taxonomy" id="1965070"/>
    <lineage>
        <taxon>Eukaryota</taxon>
        <taxon>Metazoa</taxon>
        <taxon>Ecdysozoa</taxon>
        <taxon>Arthropoda</taxon>
        <taxon>Chelicerata</taxon>
        <taxon>Arachnida</taxon>
        <taxon>Acari</taxon>
        <taxon>Acariformes</taxon>
        <taxon>Trombidiformes</taxon>
        <taxon>Prostigmata</taxon>
        <taxon>Anystina</taxon>
        <taxon>Parasitengona</taxon>
        <taxon>Trombidioidea</taxon>
        <taxon>Trombidiidae</taxon>
        <taxon>Dinothrombium</taxon>
    </lineage>
</organism>
<dbReference type="Pfam" id="PF13866">
    <property type="entry name" value="zf-SAP30"/>
    <property type="match status" value="1"/>
</dbReference>
<comment type="caution">
    <text evidence="14">The sequence shown here is derived from an EMBL/GenBank/DDBJ whole genome shotgun (WGS) entry which is preliminary data.</text>
</comment>
<name>A0A3S3P4W9_9ACAR</name>
<evidence type="ECO:0000313" key="15">
    <source>
        <dbReference type="Proteomes" id="UP000285301"/>
    </source>
</evidence>
<evidence type="ECO:0000313" key="14">
    <source>
        <dbReference type="EMBL" id="RWS05213.1"/>
    </source>
</evidence>
<evidence type="ECO:0000256" key="1">
    <source>
        <dbReference type="ARBA" id="ARBA00004123"/>
    </source>
</evidence>
<keyword evidence="7" id="KW-0805">Transcription regulation</keyword>
<gene>
    <name evidence="14" type="ORF">B4U79_06338</name>
    <name evidence="13" type="ORF">B4U79_14002</name>
</gene>
<dbReference type="GO" id="GO:0000118">
    <property type="term" value="C:histone deacetylase complex"/>
    <property type="evidence" value="ECO:0007669"/>
    <property type="project" value="TreeGrafter"/>
</dbReference>
<dbReference type="InterPro" id="IPR024145">
    <property type="entry name" value="His_deAcase_SAP30/SAP30L"/>
</dbReference>
<dbReference type="Proteomes" id="UP000285301">
    <property type="component" value="Unassembled WGS sequence"/>
</dbReference>
<proteinExistence type="inferred from homology"/>
<dbReference type="GO" id="GO:0006355">
    <property type="term" value="P:regulation of DNA-templated transcription"/>
    <property type="evidence" value="ECO:0007669"/>
    <property type="project" value="TreeGrafter"/>
</dbReference>
<evidence type="ECO:0000256" key="8">
    <source>
        <dbReference type="ARBA" id="ARBA00023125"/>
    </source>
</evidence>
<evidence type="ECO:0000256" key="9">
    <source>
        <dbReference type="ARBA" id="ARBA00023163"/>
    </source>
</evidence>